<dbReference type="GO" id="GO:0032259">
    <property type="term" value="P:methylation"/>
    <property type="evidence" value="ECO:0007669"/>
    <property type="project" value="UniProtKB-KW"/>
</dbReference>
<dbReference type="InterPro" id="IPR029063">
    <property type="entry name" value="SAM-dependent_MTases_sf"/>
</dbReference>
<dbReference type="GO" id="GO:0003838">
    <property type="term" value="F:sterol 24-C-methyltransferase activity"/>
    <property type="evidence" value="ECO:0007669"/>
    <property type="project" value="TreeGrafter"/>
</dbReference>
<evidence type="ECO:0000256" key="9">
    <source>
        <dbReference type="ARBA" id="ARBA00023136"/>
    </source>
</evidence>
<dbReference type="InterPro" id="IPR013216">
    <property type="entry name" value="Methyltransf_11"/>
</dbReference>
<evidence type="ECO:0000256" key="6">
    <source>
        <dbReference type="ARBA" id="ARBA00022824"/>
    </source>
</evidence>
<dbReference type="GO" id="GO:0016126">
    <property type="term" value="P:sterol biosynthetic process"/>
    <property type="evidence" value="ECO:0007669"/>
    <property type="project" value="TreeGrafter"/>
</dbReference>
<dbReference type="PANTHER" id="PTHR44068">
    <property type="entry name" value="ZGC:194242"/>
    <property type="match status" value="1"/>
</dbReference>
<keyword evidence="6" id="KW-0256">Endoplasmic reticulum</keyword>
<feature type="region of interest" description="Disordered" evidence="13">
    <location>
        <begin position="1"/>
        <end position="48"/>
    </location>
</feature>
<evidence type="ECO:0000256" key="1">
    <source>
        <dbReference type="ARBA" id="ARBA00004111"/>
    </source>
</evidence>
<keyword evidence="9" id="KW-0472">Membrane</keyword>
<evidence type="ECO:0000259" key="14">
    <source>
        <dbReference type="PROSITE" id="PS51685"/>
    </source>
</evidence>
<organism evidence="15 16">
    <name type="scientific">Chloropicon roscoffensis</name>
    <dbReference type="NCBI Taxonomy" id="1461544"/>
    <lineage>
        <taxon>Eukaryota</taxon>
        <taxon>Viridiplantae</taxon>
        <taxon>Chlorophyta</taxon>
        <taxon>Chloropicophyceae</taxon>
        <taxon>Chloropicales</taxon>
        <taxon>Chloropicaceae</taxon>
        <taxon>Chloropicon</taxon>
    </lineage>
</organism>
<keyword evidence="16" id="KW-1185">Reference proteome</keyword>
<feature type="domain" description="SAM-dependent methyltransferase Erg6/SMT-type" evidence="14">
    <location>
        <begin position="113"/>
        <end position="425"/>
    </location>
</feature>
<dbReference type="InterPro" id="IPR050447">
    <property type="entry name" value="Erg6_SMT_methyltransf"/>
</dbReference>
<dbReference type="AlphaFoldDB" id="A0AAX4P546"/>
<evidence type="ECO:0000256" key="4">
    <source>
        <dbReference type="ARBA" id="ARBA00022691"/>
    </source>
</evidence>
<dbReference type="Gene3D" id="3.40.50.150">
    <property type="entry name" value="Vaccinia Virus protein VP39"/>
    <property type="match status" value="1"/>
</dbReference>
<comment type="subcellular location">
    <subcellularLocation>
        <location evidence="1">Microsome membrane</location>
        <topology evidence="1">Single-pass membrane protein</topology>
    </subcellularLocation>
</comment>
<feature type="compositionally biased region" description="Basic residues" evidence="13">
    <location>
        <begin position="1"/>
        <end position="38"/>
    </location>
</feature>
<dbReference type="SUPFAM" id="SSF53335">
    <property type="entry name" value="S-adenosyl-L-methionine-dependent methyltransferases"/>
    <property type="match status" value="1"/>
</dbReference>
<dbReference type="CDD" id="cd02440">
    <property type="entry name" value="AdoMet_MTases"/>
    <property type="match status" value="1"/>
</dbReference>
<dbReference type="InterPro" id="IPR030384">
    <property type="entry name" value="MeTrfase_SMT"/>
</dbReference>
<keyword evidence="8" id="KW-1133">Transmembrane helix</keyword>
<evidence type="ECO:0000256" key="3">
    <source>
        <dbReference type="ARBA" id="ARBA00022679"/>
    </source>
</evidence>
<keyword evidence="5" id="KW-0812">Transmembrane</keyword>
<evidence type="ECO:0000256" key="12">
    <source>
        <dbReference type="RuleBase" id="RU362025"/>
    </source>
</evidence>
<keyword evidence="3 11" id="KW-0808">Transferase</keyword>
<dbReference type="Proteomes" id="UP001472866">
    <property type="component" value="Chromosome 04"/>
</dbReference>
<reference evidence="15 16" key="1">
    <citation type="submission" date="2024-03" db="EMBL/GenBank/DDBJ databases">
        <title>Complete genome sequence of the green alga Chloropicon roscoffensis RCC1871.</title>
        <authorList>
            <person name="Lemieux C."/>
            <person name="Pombert J.-F."/>
            <person name="Otis C."/>
            <person name="Turmel M."/>
        </authorList>
    </citation>
    <scope>NUCLEOTIDE SEQUENCE [LARGE SCALE GENOMIC DNA]</scope>
    <source>
        <strain evidence="15 16">RCC1871</strain>
    </source>
</reference>
<evidence type="ECO:0000256" key="2">
    <source>
        <dbReference type="ARBA" id="ARBA00022603"/>
    </source>
</evidence>
<keyword evidence="2 11" id="KW-0489">Methyltransferase</keyword>
<dbReference type="PROSITE" id="PS51685">
    <property type="entry name" value="SAM_MT_ERG6_SMT"/>
    <property type="match status" value="1"/>
</dbReference>
<sequence length="427" mass="46860">MGSKTKGNKKAPAKAKAKKKISKPAQKQKTKAMTKRKTNKGDGLGSKDARSKNAKFFSSFLPSGGFSLGLGSLSRSKVKKSVLDYEEYHKFENGKSVNSSKAKSKYADMVNKYYDLATSFYEYAWGDCFHFAHRLKGETLRESIKRHEHFLASKFTAGMKPKKGQRPKVLDVGCGIGGPAREISAFCGVDVVGLNNNAYQVQRAKDITAAKREAAKDAVDAAGPSVLGSCDFVRGDFMKMPFEDNTFDAAYAIEATCHAPVAEEIYKEMLRVVKPGGHVAIYEWCLTDKYDPKDESHKLFKHQIEIGNGLPDIRTTRECKQAMQKAGFQVVEDIDLADCSPVPWYEPLYPTQGYFSSLEALSSIKSSPVGAKVTHGLCWVLESLRLAPKGTCRVSSVLQQGAIGLIAGGKLDAFTPMYCLVGRKPSK</sequence>
<keyword evidence="4 11" id="KW-0949">S-adenosyl-L-methionine</keyword>
<protein>
    <recommendedName>
        <fullName evidence="12">Methyltransferase</fullName>
        <ecNumber evidence="12">2.1.1.-</ecNumber>
    </recommendedName>
</protein>
<dbReference type="Pfam" id="PF08498">
    <property type="entry name" value="Sterol_MT_C"/>
    <property type="match status" value="1"/>
</dbReference>
<dbReference type="InterPro" id="IPR013705">
    <property type="entry name" value="Sterol_MeTrfase_C"/>
</dbReference>
<dbReference type="GO" id="GO:0005783">
    <property type="term" value="C:endoplasmic reticulum"/>
    <property type="evidence" value="ECO:0007669"/>
    <property type="project" value="TreeGrafter"/>
</dbReference>
<dbReference type="EMBL" id="CP151504">
    <property type="protein sequence ID" value="WZN61304.1"/>
    <property type="molecule type" value="Genomic_DNA"/>
</dbReference>
<evidence type="ECO:0000256" key="13">
    <source>
        <dbReference type="SAM" id="MobiDB-lite"/>
    </source>
</evidence>
<dbReference type="PANTHER" id="PTHR44068:SF1">
    <property type="entry name" value="HYPOTHETICAL LOC100005854"/>
    <property type="match status" value="1"/>
</dbReference>
<evidence type="ECO:0000313" key="16">
    <source>
        <dbReference type="Proteomes" id="UP001472866"/>
    </source>
</evidence>
<accession>A0AAX4P546</accession>
<evidence type="ECO:0000313" key="15">
    <source>
        <dbReference type="EMBL" id="WZN61304.1"/>
    </source>
</evidence>
<keyword evidence="7" id="KW-0492">Microsome</keyword>
<name>A0AAX4P546_9CHLO</name>
<evidence type="ECO:0000256" key="8">
    <source>
        <dbReference type="ARBA" id="ARBA00022989"/>
    </source>
</evidence>
<dbReference type="EC" id="2.1.1.-" evidence="12"/>
<gene>
    <name evidence="15" type="ORF">HKI87_04g28390</name>
</gene>
<comment type="similarity">
    <text evidence="10 11 12">Belongs to the class I-like SAM-binding methyltransferase superfamily. Erg6/SMT family.</text>
</comment>
<proteinExistence type="inferred from homology"/>
<evidence type="ECO:0000256" key="11">
    <source>
        <dbReference type="PROSITE-ProRule" id="PRU01022"/>
    </source>
</evidence>
<evidence type="ECO:0000256" key="5">
    <source>
        <dbReference type="ARBA" id="ARBA00022692"/>
    </source>
</evidence>
<dbReference type="Pfam" id="PF08241">
    <property type="entry name" value="Methyltransf_11"/>
    <property type="match status" value="1"/>
</dbReference>
<evidence type="ECO:0000256" key="7">
    <source>
        <dbReference type="ARBA" id="ARBA00022848"/>
    </source>
</evidence>
<evidence type="ECO:0000256" key="10">
    <source>
        <dbReference type="ARBA" id="ARBA00038188"/>
    </source>
</evidence>